<keyword evidence="4" id="KW-1185">Reference proteome</keyword>
<evidence type="ECO:0000313" key="4">
    <source>
        <dbReference type="Proteomes" id="UP000239156"/>
    </source>
</evidence>
<protein>
    <recommendedName>
        <fullName evidence="2">Superoxide dismutase copper/zinc binding domain-containing protein</fullName>
    </recommendedName>
</protein>
<dbReference type="PROSITE" id="PS51257">
    <property type="entry name" value="PROKAR_LIPOPROTEIN"/>
    <property type="match status" value="1"/>
</dbReference>
<evidence type="ECO:0000259" key="2">
    <source>
        <dbReference type="Pfam" id="PF00080"/>
    </source>
</evidence>
<feature type="domain" description="Superoxide dismutase copper/zinc binding" evidence="2">
    <location>
        <begin position="108"/>
        <end position="190"/>
    </location>
</feature>
<dbReference type="InterPro" id="IPR024134">
    <property type="entry name" value="SOD_Cu/Zn_/chaperone"/>
</dbReference>
<dbReference type="Pfam" id="PF00080">
    <property type="entry name" value="Sod_Cu"/>
    <property type="match status" value="1"/>
</dbReference>
<accession>A0A2S4V3X0</accession>
<feature type="signal peptide" evidence="1">
    <location>
        <begin position="1"/>
        <end position="32"/>
    </location>
</feature>
<dbReference type="Proteomes" id="UP000239156">
    <property type="component" value="Unassembled WGS sequence"/>
</dbReference>
<dbReference type="SUPFAM" id="SSF49329">
    <property type="entry name" value="Cu,Zn superoxide dismutase-like"/>
    <property type="match status" value="1"/>
</dbReference>
<organism evidence="3 4">
    <name type="scientific">Puccinia striiformis</name>
    <dbReference type="NCBI Taxonomy" id="27350"/>
    <lineage>
        <taxon>Eukaryota</taxon>
        <taxon>Fungi</taxon>
        <taxon>Dikarya</taxon>
        <taxon>Basidiomycota</taxon>
        <taxon>Pucciniomycotina</taxon>
        <taxon>Pucciniomycetes</taxon>
        <taxon>Pucciniales</taxon>
        <taxon>Pucciniaceae</taxon>
        <taxon>Puccinia</taxon>
    </lineage>
</organism>
<proteinExistence type="predicted"/>
<keyword evidence="1" id="KW-0732">Signal</keyword>
<dbReference type="GO" id="GO:0006801">
    <property type="term" value="P:superoxide metabolic process"/>
    <property type="evidence" value="ECO:0007669"/>
    <property type="project" value="InterPro"/>
</dbReference>
<dbReference type="PANTHER" id="PTHR10003">
    <property type="entry name" value="SUPEROXIDE DISMUTASE CU-ZN -RELATED"/>
    <property type="match status" value="1"/>
</dbReference>
<reference evidence="3" key="1">
    <citation type="submission" date="2017-12" db="EMBL/GenBank/DDBJ databases">
        <title>Gene loss provides genomic basis for host adaptation in cereal stripe rust fungi.</title>
        <authorList>
            <person name="Xia C."/>
        </authorList>
    </citation>
    <scope>NUCLEOTIDE SEQUENCE [LARGE SCALE GENOMIC DNA]</scope>
    <source>
        <strain evidence="3">93-210</strain>
    </source>
</reference>
<evidence type="ECO:0000313" key="3">
    <source>
        <dbReference type="EMBL" id="POW04233.1"/>
    </source>
</evidence>
<evidence type="ECO:0000256" key="1">
    <source>
        <dbReference type="SAM" id="SignalP"/>
    </source>
</evidence>
<dbReference type="EMBL" id="PKSL01000114">
    <property type="protein sequence ID" value="POW04233.1"/>
    <property type="molecule type" value="Genomic_DNA"/>
</dbReference>
<dbReference type="AlphaFoldDB" id="A0A2S4V3X0"/>
<dbReference type="VEuPathDB" id="FungiDB:PSTT_10536"/>
<name>A0A2S4V3X0_9BASI</name>
<dbReference type="InterPro" id="IPR001424">
    <property type="entry name" value="SOD_Cu_Zn_dom"/>
</dbReference>
<dbReference type="GO" id="GO:0005507">
    <property type="term" value="F:copper ion binding"/>
    <property type="evidence" value="ECO:0007669"/>
    <property type="project" value="InterPro"/>
</dbReference>
<feature type="chain" id="PRO_5015745919" description="Superoxide dismutase copper/zinc binding domain-containing protein" evidence="1">
    <location>
        <begin position="33"/>
        <end position="234"/>
    </location>
</feature>
<sequence length="234" mass="25059">MYHQVSKTTNGLALAFLVFVLACGTMSPRAEAQQVGGCQSAAARLVGMYGITGTAYFRNTPGGVAVNLVVDGFARQENHPFHSEQQLSIPLSISLQSAYLRPILFNQVHASAAINNNCASTGGHFNPNRAPFPCPGNGNNQAACEVGDLSGKGGPLRARGDRSTTTVQYVDRVINIPEILNRGVVVHDSQGQRIACAIRMMFLSASRISTSYLRHQTTAEPLTIANRTPTQLSF</sequence>
<dbReference type="VEuPathDB" id="FungiDB:PSHT_11325"/>
<gene>
    <name evidence="3" type="ORF">PSTT_10536</name>
</gene>
<dbReference type="InterPro" id="IPR036423">
    <property type="entry name" value="SOD-like_Cu/Zn_dom_sf"/>
</dbReference>
<dbReference type="Gene3D" id="2.60.40.200">
    <property type="entry name" value="Superoxide dismutase, copper/zinc binding domain"/>
    <property type="match status" value="1"/>
</dbReference>
<comment type="caution">
    <text evidence="3">The sequence shown here is derived from an EMBL/GenBank/DDBJ whole genome shotgun (WGS) entry which is preliminary data.</text>
</comment>